<name>A0A5N6Q277_9ASTR</name>
<feature type="region of interest" description="Disordered" evidence="7">
    <location>
        <begin position="710"/>
        <end position="744"/>
    </location>
</feature>
<dbReference type="EMBL" id="SZYD01000001">
    <property type="protein sequence ID" value="KAD7478735.1"/>
    <property type="molecule type" value="Genomic_DNA"/>
</dbReference>
<dbReference type="AlphaFoldDB" id="A0A5N6Q277"/>
<evidence type="ECO:0000313" key="10">
    <source>
        <dbReference type="Proteomes" id="UP000326396"/>
    </source>
</evidence>
<keyword evidence="4 6" id="KW-0863">Zinc-finger</keyword>
<dbReference type="Gene3D" id="3.30.40.10">
    <property type="entry name" value="Zinc/RING finger domain, C3HC4 (zinc finger)"/>
    <property type="match status" value="1"/>
</dbReference>
<keyword evidence="3" id="KW-0479">Metal-binding</keyword>
<gene>
    <name evidence="9" type="ORF">E3N88_01871</name>
</gene>
<evidence type="ECO:0000256" key="6">
    <source>
        <dbReference type="PROSITE-ProRule" id="PRU00175"/>
    </source>
</evidence>
<keyword evidence="10" id="KW-1185">Reference proteome</keyword>
<dbReference type="GO" id="GO:0008270">
    <property type="term" value="F:zinc ion binding"/>
    <property type="evidence" value="ECO:0007669"/>
    <property type="project" value="UniProtKB-KW"/>
</dbReference>
<dbReference type="OrthoDB" id="302966at2759"/>
<evidence type="ECO:0000256" key="4">
    <source>
        <dbReference type="ARBA" id="ARBA00022771"/>
    </source>
</evidence>
<sequence length="744" mass="82926">MSLSTNTPNKEAKASISEAIITVANEMMLVERSSSSSSSQLQSQNPSFNHGSNHSQIDTYPSQFIQSLCISDPVDTPANLTASKPPTSEPSGGSSKEVKQDHKLNGKKILAHQKSGEPFQHNVFSQSSVGSSPHRGSSGSQRRSRSNQGGTPALSGRKTQGINGNHLLNFHYDPISRSRERGNLPRKLPKRKPYNKDLFLQANYKFVLLDSGNHALESLDPDKMFQWEDIVCLKYFTPHPTNCPICLEELLCPQMTSCGHIFCFPCILRYLLIGEDDHKRECWKKCPLCFMMISSKDLYTIYIENVKQHHVGEVIEFMLLTRDKDSLTLTTKHNKTVGAQEEAFDSFSKFTFTADPEMAVRKATSDLDGWLARAESGLVDDLERLPYVCAALEQLVERQTYWKETRNVDGVNHPKNNSFNAGSPPNLNFGLNVNGSVMSEDLPVDESPAASGLKLVSVNEPLFNQTADMDDTNDSQGETMSSSSDDNKGMQLPYECFTDKKTKESYEFYQAIDGQYLILHPLNMKCLLHHYGSYDMLPQRISGKILQLETITQSEAMRRRYRYLSHFSLTTTFQLCEIDLSEILPASSLSPFEDELKNREKQRKRVARREQEEKRKAEAAAASHYVPVAYDTQLSYDYSPAFSLDDFEALGSSSSSPPAVVDRPLFSNVTRLGFAAAHDSPTLRTNETHISSGSSTGMLTGVATSFANVISKPKPVETNKASETGKKGKKSSRVLLSTSGGRRY</sequence>
<feature type="compositionally biased region" description="Low complexity" evidence="7">
    <location>
        <begin position="33"/>
        <end position="44"/>
    </location>
</feature>
<dbReference type="SMART" id="SM00184">
    <property type="entry name" value="RING"/>
    <property type="match status" value="1"/>
</dbReference>
<feature type="domain" description="RING-type" evidence="8">
    <location>
        <begin position="243"/>
        <end position="289"/>
    </location>
</feature>
<feature type="region of interest" description="Disordered" evidence="7">
    <location>
        <begin position="115"/>
        <end position="163"/>
    </location>
</feature>
<dbReference type="Pfam" id="PF00097">
    <property type="entry name" value="zf-C3HC4"/>
    <property type="match status" value="1"/>
</dbReference>
<reference evidence="9 10" key="1">
    <citation type="submission" date="2019-05" db="EMBL/GenBank/DDBJ databases">
        <title>Mikania micrantha, genome provides insights into the molecular mechanism of rapid growth.</title>
        <authorList>
            <person name="Liu B."/>
        </authorList>
    </citation>
    <scope>NUCLEOTIDE SEQUENCE [LARGE SCALE GENOMIC DNA]</scope>
    <source>
        <strain evidence="9">NLD-2019</strain>
        <tissue evidence="9">Leaf</tissue>
    </source>
</reference>
<comment type="caution">
    <text evidence="9">The sequence shown here is derived from an EMBL/GenBank/DDBJ whole genome shotgun (WGS) entry which is preliminary data.</text>
</comment>
<dbReference type="GO" id="GO:0045944">
    <property type="term" value="P:positive regulation of transcription by RNA polymerase II"/>
    <property type="evidence" value="ECO:0007669"/>
    <property type="project" value="TreeGrafter"/>
</dbReference>
<dbReference type="InterPro" id="IPR017907">
    <property type="entry name" value="Znf_RING_CS"/>
</dbReference>
<protein>
    <recommendedName>
        <fullName evidence="8">RING-type domain-containing protein</fullName>
    </recommendedName>
</protein>
<keyword evidence="2" id="KW-0963">Cytoplasm</keyword>
<dbReference type="InterPro" id="IPR001841">
    <property type="entry name" value="Znf_RING"/>
</dbReference>
<dbReference type="GO" id="GO:0005737">
    <property type="term" value="C:cytoplasm"/>
    <property type="evidence" value="ECO:0007669"/>
    <property type="project" value="UniProtKB-SubCell"/>
</dbReference>
<organism evidence="9 10">
    <name type="scientific">Mikania micrantha</name>
    <name type="common">bitter vine</name>
    <dbReference type="NCBI Taxonomy" id="192012"/>
    <lineage>
        <taxon>Eukaryota</taxon>
        <taxon>Viridiplantae</taxon>
        <taxon>Streptophyta</taxon>
        <taxon>Embryophyta</taxon>
        <taxon>Tracheophyta</taxon>
        <taxon>Spermatophyta</taxon>
        <taxon>Magnoliopsida</taxon>
        <taxon>eudicotyledons</taxon>
        <taxon>Gunneridae</taxon>
        <taxon>Pentapetalae</taxon>
        <taxon>asterids</taxon>
        <taxon>campanulids</taxon>
        <taxon>Asterales</taxon>
        <taxon>Asteraceae</taxon>
        <taxon>Asteroideae</taxon>
        <taxon>Heliantheae alliance</taxon>
        <taxon>Eupatorieae</taxon>
        <taxon>Mikania</taxon>
    </lineage>
</organism>
<dbReference type="InterPro" id="IPR018957">
    <property type="entry name" value="Znf_C3HC4_RING-type"/>
</dbReference>
<keyword evidence="5" id="KW-0862">Zinc</keyword>
<evidence type="ECO:0000259" key="8">
    <source>
        <dbReference type="PROSITE" id="PS50089"/>
    </source>
</evidence>
<feature type="compositionally biased region" description="Polar residues" evidence="7">
    <location>
        <begin position="474"/>
        <end position="484"/>
    </location>
</feature>
<dbReference type="InterPro" id="IPR013083">
    <property type="entry name" value="Znf_RING/FYVE/PHD"/>
</dbReference>
<dbReference type="CDD" id="cd16536">
    <property type="entry name" value="RING-HC_RNF10"/>
    <property type="match status" value="1"/>
</dbReference>
<evidence type="ECO:0000256" key="1">
    <source>
        <dbReference type="ARBA" id="ARBA00004496"/>
    </source>
</evidence>
<accession>A0A5N6Q277</accession>
<dbReference type="PROSITE" id="PS00518">
    <property type="entry name" value="ZF_RING_1"/>
    <property type="match status" value="1"/>
</dbReference>
<feature type="region of interest" description="Disordered" evidence="7">
    <location>
        <begin position="76"/>
        <end position="100"/>
    </location>
</feature>
<feature type="region of interest" description="Disordered" evidence="7">
    <location>
        <begin position="464"/>
        <end position="492"/>
    </location>
</feature>
<feature type="compositionally biased region" description="Polar residues" evidence="7">
    <location>
        <begin position="734"/>
        <end position="744"/>
    </location>
</feature>
<dbReference type="SUPFAM" id="SSF57850">
    <property type="entry name" value="RING/U-box"/>
    <property type="match status" value="1"/>
</dbReference>
<evidence type="ECO:0000256" key="2">
    <source>
        <dbReference type="ARBA" id="ARBA00022490"/>
    </source>
</evidence>
<dbReference type="PROSITE" id="PS50089">
    <property type="entry name" value="ZF_RING_2"/>
    <property type="match status" value="1"/>
</dbReference>
<feature type="compositionally biased region" description="Polar residues" evidence="7">
    <location>
        <begin position="45"/>
        <end position="58"/>
    </location>
</feature>
<evidence type="ECO:0000313" key="9">
    <source>
        <dbReference type="EMBL" id="KAD7478735.1"/>
    </source>
</evidence>
<evidence type="ECO:0000256" key="3">
    <source>
        <dbReference type="ARBA" id="ARBA00022723"/>
    </source>
</evidence>
<dbReference type="PANTHER" id="PTHR12983:SF9">
    <property type="entry name" value="E3 UBIQUITIN-PROTEIN LIGASE RNF10"/>
    <property type="match status" value="1"/>
</dbReference>
<dbReference type="Proteomes" id="UP000326396">
    <property type="component" value="Linkage Group LG1"/>
</dbReference>
<evidence type="ECO:0000256" key="5">
    <source>
        <dbReference type="ARBA" id="ARBA00022833"/>
    </source>
</evidence>
<dbReference type="PANTHER" id="PTHR12983">
    <property type="entry name" value="RING FINGER 10 FAMILY MEMBER"/>
    <property type="match status" value="1"/>
</dbReference>
<dbReference type="InterPro" id="IPR039739">
    <property type="entry name" value="MAG2/RNF10"/>
</dbReference>
<feature type="region of interest" description="Disordered" evidence="7">
    <location>
        <begin position="30"/>
        <end position="58"/>
    </location>
</feature>
<evidence type="ECO:0000256" key="7">
    <source>
        <dbReference type="SAM" id="MobiDB-lite"/>
    </source>
</evidence>
<comment type="subcellular location">
    <subcellularLocation>
        <location evidence="1">Cytoplasm</location>
    </subcellularLocation>
</comment>
<proteinExistence type="predicted"/>
<feature type="compositionally biased region" description="Low complexity" evidence="7">
    <location>
        <begin position="125"/>
        <end position="150"/>
    </location>
</feature>
<feature type="compositionally biased region" description="Polar residues" evidence="7">
    <location>
        <begin position="78"/>
        <end position="94"/>
    </location>
</feature>
<dbReference type="GO" id="GO:0000976">
    <property type="term" value="F:transcription cis-regulatory region binding"/>
    <property type="evidence" value="ECO:0007669"/>
    <property type="project" value="TreeGrafter"/>
</dbReference>